<keyword evidence="3" id="KW-1185">Reference proteome</keyword>
<feature type="transmembrane region" description="Helical" evidence="1">
    <location>
        <begin position="232"/>
        <end position="252"/>
    </location>
</feature>
<feature type="transmembrane region" description="Helical" evidence="1">
    <location>
        <begin position="142"/>
        <end position="162"/>
    </location>
</feature>
<comment type="caution">
    <text evidence="2">The sequence shown here is derived from an EMBL/GenBank/DDBJ whole genome shotgun (WGS) entry which is preliminary data.</text>
</comment>
<dbReference type="Proteomes" id="UP000598174">
    <property type="component" value="Unassembled WGS sequence"/>
</dbReference>
<keyword evidence="1" id="KW-1133">Transmembrane helix</keyword>
<sequence length="312" mass="33554">MAWRPVVALLVVSPFMGEVLSTATSPLELLVPWNLLLFVALYGCGALLCREVAYRWRLGLPGLILLGAAYGVFEEALVDRFWFDRSYARTAGVGDYSRVWDVSVLLATHLTAFHAAVSVCASVLIVTWLFPGDRERPWTRPWTLPVAGAAMLTVLFVTYDQYVHPPPGPILAAVAVGVLFVLGAWLSGRPHVVRRSGRPRSGRPRPRLLGSLAFVCTAAHFVLVYTLPVTGLAWAIGVAGTLVPLLGGFLAVRRWATTDALGADGLAVVTGVVGFFVLLDLLVGLGGRYDLSVGALLTAAGLVWLRRRVGKA</sequence>
<keyword evidence="1" id="KW-0472">Membrane</keyword>
<feature type="transmembrane region" description="Helical" evidence="1">
    <location>
        <begin position="56"/>
        <end position="73"/>
    </location>
</feature>
<feature type="transmembrane region" description="Helical" evidence="1">
    <location>
        <begin position="208"/>
        <end position="226"/>
    </location>
</feature>
<gene>
    <name evidence="2" type="ORF">Afe05nite_15610</name>
</gene>
<dbReference type="RefSeq" id="WP_203816326.1">
    <property type="nucleotide sequence ID" value="NZ_BAAABP010000007.1"/>
</dbReference>
<protein>
    <submittedName>
        <fullName evidence="2">Uncharacterized protein</fullName>
    </submittedName>
</protein>
<evidence type="ECO:0000256" key="1">
    <source>
        <dbReference type="SAM" id="Phobius"/>
    </source>
</evidence>
<feature type="transmembrane region" description="Helical" evidence="1">
    <location>
        <begin position="106"/>
        <end position="130"/>
    </location>
</feature>
<dbReference type="AlphaFoldDB" id="A0A919M7S3"/>
<feature type="transmembrane region" description="Helical" evidence="1">
    <location>
        <begin position="168"/>
        <end position="187"/>
    </location>
</feature>
<feature type="transmembrane region" description="Helical" evidence="1">
    <location>
        <begin position="264"/>
        <end position="283"/>
    </location>
</feature>
<feature type="transmembrane region" description="Helical" evidence="1">
    <location>
        <begin position="31"/>
        <end position="49"/>
    </location>
</feature>
<dbReference type="EMBL" id="BOMM01000012">
    <property type="protein sequence ID" value="GIE09721.1"/>
    <property type="molecule type" value="Genomic_DNA"/>
</dbReference>
<evidence type="ECO:0000313" key="3">
    <source>
        <dbReference type="Proteomes" id="UP000598174"/>
    </source>
</evidence>
<reference evidence="2" key="1">
    <citation type="submission" date="2021-01" db="EMBL/GenBank/DDBJ databases">
        <title>Whole genome shotgun sequence of Actinoplanes ferrugineus NBRC 15555.</title>
        <authorList>
            <person name="Komaki H."/>
            <person name="Tamura T."/>
        </authorList>
    </citation>
    <scope>NUCLEOTIDE SEQUENCE</scope>
    <source>
        <strain evidence="2">NBRC 15555</strain>
    </source>
</reference>
<proteinExistence type="predicted"/>
<evidence type="ECO:0000313" key="2">
    <source>
        <dbReference type="EMBL" id="GIE09721.1"/>
    </source>
</evidence>
<keyword evidence="1" id="KW-0812">Transmembrane</keyword>
<organism evidence="2 3">
    <name type="scientific">Paractinoplanes ferrugineus</name>
    <dbReference type="NCBI Taxonomy" id="113564"/>
    <lineage>
        <taxon>Bacteria</taxon>
        <taxon>Bacillati</taxon>
        <taxon>Actinomycetota</taxon>
        <taxon>Actinomycetes</taxon>
        <taxon>Micromonosporales</taxon>
        <taxon>Micromonosporaceae</taxon>
        <taxon>Paractinoplanes</taxon>
    </lineage>
</organism>
<accession>A0A919M7S3</accession>
<name>A0A919M7S3_9ACTN</name>